<dbReference type="Gene3D" id="1.20.120.160">
    <property type="entry name" value="HPT domain"/>
    <property type="match status" value="1"/>
</dbReference>
<evidence type="ECO:0000259" key="4">
    <source>
        <dbReference type="PROSITE" id="PS50110"/>
    </source>
</evidence>
<reference evidence="5" key="1">
    <citation type="journal article" date="2010" name="FEMS Microbiol. Ecol.">
        <title>Phylogenetic and metagenomic analysis of Verrucomicrobia in former agricultural grassland soil.</title>
        <authorList>
            <person name="Kielak A."/>
            <person name="Rodrigues J.L.M."/>
            <person name="Kuramae E.E."/>
            <person name="Chain P.S.G."/>
            <person name="van Veen J.A."/>
            <person name="Kowalchuk G.A."/>
        </authorList>
    </citation>
    <scope>NUCLEOTIDE SEQUENCE</scope>
</reference>
<evidence type="ECO:0000256" key="3">
    <source>
        <dbReference type="SAM" id="MobiDB-lite"/>
    </source>
</evidence>
<feature type="modified residue" description="4-aspartylphosphate" evidence="2">
    <location>
        <position position="696"/>
    </location>
</feature>
<dbReference type="Pfam" id="PF00072">
    <property type="entry name" value="Response_reg"/>
    <property type="match status" value="1"/>
</dbReference>
<evidence type="ECO:0000256" key="2">
    <source>
        <dbReference type="PROSITE-ProRule" id="PRU00169"/>
    </source>
</evidence>
<dbReference type="SMART" id="SM00448">
    <property type="entry name" value="REC"/>
    <property type="match status" value="1"/>
</dbReference>
<dbReference type="PANTHER" id="PTHR44591">
    <property type="entry name" value="STRESS RESPONSE REGULATOR PROTEIN 1"/>
    <property type="match status" value="1"/>
</dbReference>
<name>D2DXP1_9BACT</name>
<accession>D2DXP1</accession>
<dbReference type="InterPro" id="IPR011006">
    <property type="entry name" value="CheY-like_superfamily"/>
</dbReference>
<dbReference type="GO" id="GO:0000160">
    <property type="term" value="P:phosphorelay signal transduction system"/>
    <property type="evidence" value="ECO:0007669"/>
    <property type="project" value="InterPro"/>
</dbReference>
<dbReference type="InterPro" id="IPR036641">
    <property type="entry name" value="HPT_dom_sf"/>
</dbReference>
<proteinExistence type="predicted"/>
<dbReference type="PANTHER" id="PTHR44591:SF3">
    <property type="entry name" value="RESPONSE REGULATORY DOMAIN-CONTAINING PROTEIN"/>
    <property type="match status" value="1"/>
</dbReference>
<keyword evidence="1 2" id="KW-0597">Phosphoprotein</keyword>
<dbReference type="SUPFAM" id="SSF52172">
    <property type="entry name" value="CheY-like"/>
    <property type="match status" value="1"/>
</dbReference>
<dbReference type="EMBL" id="FJ872372">
    <property type="protein sequence ID" value="ACO70864.1"/>
    <property type="molecule type" value="Genomic_DNA"/>
</dbReference>
<dbReference type="InterPro" id="IPR001789">
    <property type="entry name" value="Sig_transdc_resp-reg_receiver"/>
</dbReference>
<feature type="region of interest" description="Disordered" evidence="3">
    <location>
        <begin position="102"/>
        <end position="129"/>
    </location>
</feature>
<sequence>MLRSASARGPTPITNLPVNALTGDTDPTQEIRNLINELQAAARDAKSRAGLVEQERDDLATQLENAMAQLSELREKEREFRQQFVEISSLLKDRDAALEAAERNSRRAQEAERKFDAVSRERNDAQRQRDEALRLREEAMRRREEGTRLAQENANQLADVQRQIISIRQARDAAQAQALELNTKLQHVQDEIAELTYARDAAQQAAKKAEEDVASLRRQAEAANLERDATAKQVSQLITELDEQRKKILDLAEQKSQVAQSDSAHAMALAEARQQVLSLSEERDAARARANDQMAEIDDLRLQLEKVRDEVGQQALDIAEREELKRQIAEMTSNRDSHLEREKEFLAETISQQERLAQLTEQLAAAQRGREEALTSLTAAQKQIDAIIRDRDQVRQQGIDNSLEIDTQMAALRAEMAAFERKSAEADKRLANVEREREIALDKVAQAEKQRLMAIDLATQLDNAKRDLLNLSADLAEARLQARYAQAQSRAAVAQQAPQSAAAAPAPMPTDEFTIELTPQVDPASGEVPPPVEEQPVDEPLTEKDAKSSLAAMKHCYQSFTKDPSDLSLLNELHCHVHCFAERARVSGFVALHRLGSAFAYFVDELYKFPELLNNSTMRTLTQTVDFLGVLIKQRDYAALKDPAKALVYAVDDDADNVEAIKLAMETAMLQTHTTQEPAIALAELASSRFDLIFLDVNLGQIDGFELCQQIRQLAIHSRTPIVFLTGATTVENRVQSSLSGGNDFVAKPFNLHELSVKALTLILKGSLNID</sequence>
<feature type="domain" description="Response regulatory" evidence="4">
    <location>
        <begin position="647"/>
        <end position="763"/>
    </location>
</feature>
<evidence type="ECO:0000256" key="1">
    <source>
        <dbReference type="ARBA" id="ARBA00022553"/>
    </source>
</evidence>
<dbReference type="AlphaFoldDB" id="D2DXP1"/>
<protein>
    <submittedName>
        <fullName evidence="5">Response regulator receiver protein</fullName>
    </submittedName>
</protein>
<feature type="region of interest" description="Disordered" evidence="3">
    <location>
        <begin position="521"/>
        <end position="544"/>
    </location>
</feature>
<dbReference type="InterPro" id="IPR050595">
    <property type="entry name" value="Bact_response_regulator"/>
</dbReference>
<organism evidence="5">
    <name type="scientific">uncultured Verrucomicrobiota bacterium</name>
    <dbReference type="NCBI Taxonomy" id="156588"/>
    <lineage>
        <taxon>Bacteria</taxon>
        <taxon>Pseudomonadati</taxon>
        <taxon>Verrucomicrobiota</taxon>
        <taxon>environmental samples</taxon>
    </lineage>
</organism>
<evidence type="ECO:0000313" key="5">
    <source>
        <dbReference type="EMBL" id="ACO70864.1"/>
    </source>
</evidence>
<dbReference type="Gene3D" id="3.40.50.2300">
    <property type="match status" value="1"/>
</dbReference>
<dbReference type="PROSITE" id="PS50110">
    <property type="entry name" value="RESPONSE_REGULATORY"/>
    <property type="match status" value="1"/>
</dbReference>